<accession>W2C8I2</accession>
<dbReference type="PATRIC" id="fig|1411148.3.peg.224"/>
<evidence type="ECO:0000313" key="2">
    <source>
        <dbReference type="EMBL" id="ETK02807.1"/>
    </source>
</evidence>
<sequence length="109" mass="13098">MMTGQNQTKEGQNQTKETEGNPSMCLTRVERREARRRLLAARFYYWTEVRRRRFDDVMHILSEHEFFVDERSIMDVLRGVSHYLSDLHTRRETAAALRRAYPSWNCDSQ</sequence>
<reference evidence="2 3" key="1">
    <citation type="submission" date="2013-11" db="EMBL/GenBank/DDBJ databases">
        <title>Single cell genomics of uncultured Tannerella BU063 (oral taxon 286).</title>
        <authorList>
            <person name="Beall C.J."/>
            <person name="Campbell A.G."/>
            <person name="Griffen A.L."/>
            <person name="Podar M."/>
            <person name="Leys E.J."/>
        </authorList>
    </citation>
    <scope>NUCLEOTIDE SEQUENCE [LARGE SCALE GENOMIC DNA]</scope>
    <source>
        <strain evidence="2">Cell 2</strain>
    </source>
</reference>
<feature type="region of interest" description="Disordered" evidence="1">
    <location>
        <begin position="1"/>
        <end position="25"/>
    </location>
</feature>
<feature type="compositionally biased region" description="Polar residues" evidence="1">
    <location>
        <begin position="1"/>
        <end position="15"/>
    </location>
</feature>
<evidence type="ECO:0000256" key="1">
    <source>
        <dbReference type="SAM" id="MobiDB-lite"/>
    </source>
</evidence>
<dbReference type="AlphaFoldDB" id="W2C8I2"/>
<dbReference type="Proteomes" id="UP000018837">
    <property type="component" value="Unassembled WGS sequence"/>
</dbReference>
<protein>
    <submittedName>
        <fullName evidence="2">Uncharacterized protein</fullName>
    </submittedName>
</protein>
<proteinExistence type="predicted"/>
<comment type="caution">
    <text evidence="2">The sequence shown here is derived from an EMBL/GenBank/DDBJ whole genome shotgun (WGS) entry which is preliminary data.</text>
</comment>
<evidence type="ECO:0000313" key="3">
    <source>
        <dbReference type="Proteomes" id="UP000018837"/>
    </source>
</evidence>
<name>W2C8I2_9BACT</name>
<gene>
    <name evidence="2" type="ORF">N425_02255</name>
</gene>
<organism evidence="2 3">
    <name type="scientific">Tannerella sp. oral taxon BU063 isolate Cell 2</name>
    <dbReference type="NCBI Taxonomy" id="1411148"/>
    <lineage>
        <taxon>Bacteria</taxon>
        <taxon>Pseudomonadati</taxon>
        <taxon>Bacteroidota</taxon>
        <taxon>Bacteroidia</taxon>
        <taxon>Bacteroidales</taxon>
        <taxon>Tannerellaceae</taxon>
        <taxon>Tannerella</taxon>
    </lineage>
</organism>
<dbReference type="EMBL" id="AYUF01000296">
    <property type="protein sequence ID" value="ETK02807.1"/>
    <property type="molecule type" value="Genomic_DNA"/>
</dbReference>